<dbReference type="AlphaFoldDB" id="A0A1N6N4X2"/>
<accession>A0A1N6N4X2</accession>
<dbReference type="STRING" id="1604334.SAMN05421546_0097"/>
<evidence type="ECO:0000313" key="1">
    <source>
        <dbReference type="EMBL" id="SIP87130.1"/>
    </source>
</evidence>
<proteinExistence type="predicted"/>
<name>A0A1N6N4X2_9GAMM</name>
<evidence type="ECO:0000313" key="2">
    <source>
        <dbReference type="Proteomes" id="UP000241788"/>
    </source>
</evidence>
<sequence length="146" mass="15895">MGKLMLLIVIAIAIGFWLIKRSAGKAQASGYTRDSVATADTPETRAMIERWAEAHGYQRADDSATRLRYQKNVGGNKGQPTFLDVCVGDGQLNLESYVGMLNPLTRQPQPGEVPLGAPGMILAIPRKIAKQEHNALRKDLGLPIID</sequence>
<dbReference type="EMBL" id="FTLW01000001">
    <property type="protein sequence ID" value="SIP87130.1"/>
    <property type="molecule type" value="Genomic_DNA"/>
</dbReference>
<keyword evidence="2" id="KW-1185">Reference proteome</keyword>
<reference evidence="2" key="1">
    <citation type="submission" date="2017-01" db="EMBL/GenBank/DDBJ databases">
        <authorList>
            <person name="Varghese N."/>
            <person name="Submissions S."/>
        </authorList>
    </citation>
    <scope>NUCLEOTIDE SEQUENCE [LARGE SCALE GENOMIC DNA]</scope>
    <source>
        <strain evidence="2">UM1</strain>
    </source>
</reference>
<dbReference type="Proteomes" id="UP000241788">
    <property type="component" value="Unassembled WGS sequence"/>
</dbReference>
<organism evidence="1 2">
    <name type="scientific">Solilutibacter tolerans</name>
    <dbReference type="NCBI Taxonomy" id="1604334"/>
    <lineage>
        <taxon>Bacteria</taxon>
        <taxon>Pseudomonadati</taxon>
        <taxon>Pseudomonadota</taxon>
        <taxon>Gammaproteobacteria</taxon>
        <taxon>Lysobacterales</taxon>
        <taxon>Lysobacteraceae</taxon>
        <taxon>Solilutibacter</taxon>
    </lineage>
</organism>
<gene>
    <name evidence="1" type="ORF">SAMN05421546_0097</name>
</gene>
<protein>
    <submittedName>
        <fullName evidence="1">Uncharacterized protein</fullName>
    </submittedName>
</protein>
<dbReference type="RefSeq" id="WP_076584524.1">
    <property type="nucleotide sequence ID" value="NZ_FTLW01000001.1"/>
</dbReference>